<comment type="caution">
    <text evidence="2">The sequence shown here is derived from an EMBL/GenBank/DDBJ whole genome shotgun (WGS) entry which is preliminary data.</text>
</comment>
<keyword evidence="3" id="KW-1185">Reference proteome</keyword>
<evidence type="ECO:0000313" key="3">
    <source>
        <dbReference type="Proteomes" id="UP000010931"/>
    </source>
</evidence>
<proteinExistence type="predicted"/>
<feature type="region of interest" description="Disordered" evidence="1">
    <location>
        <begin position="23"/>
        <end position="58"/>
    </location>
</feature>
<reference evidence="2 3" key="1">
    <citation type="journal article" date="2011" name="Plasmid">
        <title>Streptomyces turgidiscabies Car8 contains a modular pathogenicity island that shares virulence genes with other actinobacterial plant pathogens.</title>
        <authorList>
            <person name="Huguet-Tapia J.C."/>
            <person name="Badger J.H."/>
            <person name="Loria R."/>
            <person name="Pettis G.S."/>
        </authorList>
    </citation>
    <scope>NUCLEOTIDE SEQUENCE [LARGE SCALE GENOMIC DNA]</scope>
    <source>
        <strain evidence="2 3">Car8</strain>
    </source>
</reference>
<sequence length="58" mass="6647">MWEWSGRGSVWFPAPVEPAGFRREFEEAGNSGPPPADYWSDRAARHPPDRHPTELRAE</sequence>
<dbReference type="EMBL" id="AEJB01000208">
    <property type="protein sequence ID" value="ELP68550.1"/>
    <property type="molecule type" value="Genomic_DNA"/>
</dbReference>
<accession>L7FD43</accession>
<protein>
    <submittedName>
        <fullName evidence="2">Uncharacterized protein</fullName>
    </submittedName>
</protein>
<gene>
    <name evidence="2" type="ORF">STRTUCAR8_03562</name>
</gene>
<evidence type="ECO:0000313" key="2">
    <source>
        <dbReference type="EMBL" id="ELP68550.1"/>
    </source>
</evidence>
<feature type="compositionally biased region" description="Basic and acidic residues" evidence="1">
    <location>
        <begin position="39"/>
        <end position="58"/>
    </location>
</feature>
<name>L7FD43_STRT8</name>
<dbReference type="Proteomes" id="UP000010931">
    <property type="component" value="Unassembled WGS sequence"/>
</dbReference>
<dbReference type="AlphaFoldDB" id="L7FD43"/>
<organism evidence="2 3">
    <name type="scientific">Streptomyces turgidiscabies (strain Car8)</name>
    <dbReference type="NCBI Taxonomy" id="698760"/>
    <lineage>
        <taxon>Bacteria</taxon>
        <taxon>Bacillati</taxon>
        <taxon>Actinomycetota</taxon>
        <taxon>Actinomycetes</taxon>
        <taxon>Kitasatosporales</taxon>
        <taxon>Streptomycetaceae</taxon>
        <taxon>Streptomyces</taxon>
    </lineage>
</organism>
<evidence type="ECO:0000256" key="1">
    <source>
        <dbReference type="SAM" id="MobiDB-lite"/>
    </source>
</evidence>